<evidence type="ECO:0000313" key="1">
    <source>
        <dbReference type="EMBL" id="QEE16815.1"/>
    </source>
</evidence>
<dbReference type="Proteomes" id="UP000321408">
    <property type="component" value="Chromosome"/>
</dbReference>
<accession>A0A5B9DCS5</accession>
<dbReference type="GeneID" id="41330627"/>
<dbReference type="EMBL" id="CP042905">
    <property type="protein sequence ID" value="QEE16815.1"/>
    <property type="molecule type" value="Genomic_DNA"/>
</dbReference>
<reference evidence="1 2" key="2">
    <citation type="journal article" date="2024" name="Int. J. Syst. Evol. Microbiol.">
        <title>Promethearchaeum syntrophicum gen. nov., sp. nov., an anaerobic, obligately syntrophic archaeon, the first isolate of the lineage 'Asgard' archaea, and proposal of the new archaeal phylum Promethearchaeota phyl. nov. and kingdom Promethearchaeati regn. nov.</title>
        <authorList>
            <person name="Imachi H."/>
            <person name="Nobu M.K."/>
            <person name="Kato S."/>
            <person name="Takaki Y."/>
            <person name="Miyazaki M."/>
            <person name="Miyata M."/>
            <person name="Ogawara M."/>
            <person name="Saito Y."/>
            <person name="Sakai S."/>
            <person name="Tahara Y.O."/>
            <person name="Takano Y."/>
            <person name="Tasumi E."/>
            <person name="Uematsu K."/>
            <person name="Yoshimura T."/>
            <person name="Itoh T."/>
            <person name="Ohkuma M."/>
            <person name="Takai K."/>
        </authorList>
    </citation>
    <scope>NUCLEOTIDE SEQUENCE [LARGE SCALE GENOMIC DNA]</scope>
    <source>
        <strain evidence="1 2">MK-D1</strain>
    </source>
</reference>
<name>A0A5B9DCS5_9ARCH</name>
<sequence length="481" mass="56653">MDSNIDNILRNFVIKWRESKEKSKVFDEEIGFMNFPIPTQFFVFEFKHKAIPFYIILKTHFSNKKDLIIQKKGNFSLNNNQKLKNFQEELNSIFQIYFSKNEKDEILDLIARFLNNQFVGKEIEILKVGFRSSTTLINNISIGIYFGDWNKLNIEEDVKKNIKIQKEMENTFVNFMKSRYDRIDCIGAYLYPPIWIGILPVLSFTEKMQEIKLNEIIEKKIVEVDHRKVIYTSDGYFAVEIKNSVDGFNIEEKVEKSPEEISSILEMMNLLNSILLLKDFPINAIQRSNISSLCYYIPETNFLYFSVKSNSDASELLNDRQKHITNVHIEKKINIPLEIFKESIREVKMLAENNELKDFKELIITGLNSSTNYSHFEYPQSFILGWTIIEQYINNLYNKKLSLQNIPKGKNPSVYNKIKTLKSAFQINNKDYILLNKLRIKRNDYVHDLTMIDKKNAQTCLDFSLKLLKISYNEKISHVSQ</sequence>
<organism evidence="1 2">
    <name type="scientific">Promethearchaeum syntrophicum</name>
    <dbReference type="NCBI Taxonomy" id="2594042"/>
    <lineage>
        <taxon>Archaea</taxon>
        <taxon>Promethearchaeati</taxon>
        <taxon>Promethearchaeota</taxon>
        <taxon>Promethearchaeia</taxon>
        <taxon>Promethearchaeales</taxon>
        <taxon>Promethearchaeaceae</taxon>
        <taxon>Promethearchaeum</taxon>
    </lineage>
</organism>
<dbReference type="KEGG" id="psyt:DSAG12_02645"/>
<dbReference type="AlphaFoldDB" id="A0A5B9DCS5"/>
<protein>
    <submittedName>
        <fullName evidence="1">Uncharacterized protein</fullName>
    </submittedName>
</protein>
<keyword evidence="2" id="KW-1185">Reference proteome</keyword>
<dbReference type="OrthoDB" id="359544at2157"/>
<evidence type="ECO:0000313" key="2">
    <source>
        <dbReference type="Proteomes" id="UP000321408"/>
    </source>
</evidence>
<gene>
    <name evidence="1" type="ORF">DSAG12_02645</name>
</gene>
<dbReference type="RefSeq" id="WP_147663745.1">
    <property type="nucleotide sequence ID" value="NZ_CP042905.2"/>
</dbReference>
<proteinExistence type="predicted"/>
<reference evidence="1 2" key="1">
    <citation type="journal article" date="2020" name="Nature">
        <title>Isolation of an archaeon at the prokaryote-eukaryote interface.</title>
        <authorList>
            <person name="Imachi H."/>
            <person name="Nobu M.K."/>
            <person name="Nakahara N."/>
            <person name="Morono Y."/>
            <person name="Ogawara M."/>
            <person name="Takaki Y."/>
            <person name="Takano Y."/>
            <person name="Uematsu K."/>
            <person name="Ikuta T."/>
            <person name="Ito M."/>
            <person name="Matsui Y."/>
            <person name="Miyazaki M."/>
            <person name="Murata K."/>
            <person name="Saito Y."/>
            <person name="Sakai S."/>
            <person name="Song C."/>
            <person name="Tasumi E."/>
            <person name="Yamanaka Y."/>
            <person name="Yamaguchi T."/>
            <person name="Kamagata Y."/>
            <person name="Tamaki H."/>
            <person name="Takai K."/>
        </authorList>
    </citation>
    <scope>NUCLEOTIDE SEQUENCE [LARGE SCALE GENOMIC DNA]</scope>
    <source>
        <strain evidence="1 2">MK-D1</strain>
    </source>
</reference>